<dbReference type="NCBIfam" id="TIGR01082">
    <property type="entry name" value="murC"/>
    <property type="match status" value="1"/>
</dbReference>
<dbReference type="Pfam" id="PF01225">
    <property type="entry name" value="Mur_ligase"/>
    <property type="match status" value="1"/>
</dbReference>
<evidence type="ECO:0000313" key="19">
    <source>
        <dbReference type="Proteomes" id="UP000177507"/>
    </source>
</evidence>
<feature type="domain" description="Mur ligase C-terminal" evidence="16">
    <location>
        <begin position="320"/>
        <end position="454"/>
    </location>
</feature>
<dbReference type="Gene3D" id="3.90.190.20">
    <property type="entry name" value="Mur ligase, C-terminal domain"/>
    <property type="match status" value="1"/>
</dbReference>
<evidence type="ECO:0000256" key="2">
    <source>
        <dbReference type="ARBA" id="ARBA00004752"/>
    </source>
</evidence>
<comment type="caution">
    <text evidence="18">The sequence shown here is derived from an EMBL/GenBank/DDBJ whole genome shotgun (WGS) entry which is preliminary data.</text>
</comment>
<evidence type="ECO:0000259" key="16">
    <source>
        <dbReference type="Pfam" id="PF02875"/>
    </source>
</evidence>
<feature type="domain" description="Mur ligase central" evidence="17">
    <location>
        <begin position="118"/>
        <end position="297"/>
    </location>
</feature>
<dbReference type="PANTHER" id="PTHR43445">
    <property type="entry name" value="UDP-N-ACETYLMURAMATE--L-ALANINE LIGASE-RELATED"/>
    <property type="match status" value="1"/>
</dbReference>
<organism evidence="18 19">
    <name type="scientific">Candidatus Yanofskybacteria bacterium RIFCSPHIGHO2_01_FULL_44_17</name>
    <dbReference type="NCBI Taxonomy" id="1802668"/>
    <lineage>
        <taxon>Bacteria</taxon>
        <taxon>Candidatus Yanofskyibacteriota</taxon>
    </lineage>
</organism>
<keyword evidence="11 14" id="KW-0131">Cell cycle</keyword>
<dbReference type="AlphaFoldDB" id="A0A1F8EY68"/>
<comment type="catalytic activity">
    <reaction evidence="13 14">
        <text>UDP-N-acetyl-alpha-D-muramate + L-alanine + ATP = UDP-N-acetyl-alpha-D-muramoyl-L-alanine + ADP + phosphate + H(+)</text>
        <dbReference type="Rhea" id="RHEA:23372"/>
        <dbReference type="ChEBI" id="CHEBI:15378"/>
        <dbReference type="ChEBI" id="CHEBI:30616"/>
        <dbReference type="ChEBI" id="CHEBI:43474"/>
        <dbReference type="ChEBI" id="CHEBI:57972"/>
        <dbReference type="ChEBI" id="CHEBI:70757"/>
        <dbReference type="ChEBI" id="CHEBI:83898"/>
        <dbReference type="ChEBI" id="CHEBI:456216"/>
        <dbReference type="EC" id="6.3.2.8"/>
    </reaction>
</comment>
<evidence type="ECO:0000256" key="6">
    <source>
        <dbReference type="ARBA" id="ARBA00022618"/>
    </source>
</evidence>
<keyword evidence="9 14" id="KW-0133">Cell shape</keyword>
<sequence length="470" mass="53066">MKMPKDFSIDNFKTIHFVGIGGIGLSRLAKYFHHYGKKISGSDMEKSEITAELSELGIKLYFVHNATNVPTDADLLVYSEAIPEDNPERKEARNRKIEEMSQFDLLGKITQYHETIAIAGTNGKSTTTAMIGLILEKAGFDPTVFIGSKVGAWKGNLRIGKGNLFVIEADELNRQFLGLYPNAVVVTNIEMDHMDYYKDLNDVKSAFSEFIKKVSDQGKIIYNCDDSVSREVLEHIHHPNEISYGKDSEDVKLKKTQVIEKLQKFEVKFKGSKKTEEFELQVPGEFNVQNALAAITATKAYNVPMNVIFETLKKYRGIWRRFEVLGKVGTTTVVSDYAHHPSSIAVTVKAAREFYRDSKILLVFQPHQKKRTKLLLDDLVASLAQAEADHLIITEIFDVHGREQGEDGMKGIDFFEKVSKRIPNAEYQPNLKTAYEAVKNQIGSYDLVIVMGAGDIYKVANKMINNKYEI</sequence>
<dbReference type="InterPro" id="IPR050061">
    <property type="entry name" value="MurCDEF_pg_biosynth"/>
</dbReference>
<dbReference type="SUPFAM" id="SSF53244">
    <property type="entry name" value="MurD-like peptide ligases, peptide-binding domain"/>
    <property type="match status" value="1"/>
</dbReference>
<keyword evidence="4 14" id="KW-0963">Cytoplasm</keyword>
<reference evidence="18 19" key="1">
    <citation type="journal article" date="2016" name="Nat. Commun.">
        <title>Thousands of microbial genomes shed light on interconnected biogeochemical processes in an aquifer system.</title>
        <authorList>
            <person name="Anantharaman K."/>
            <person name="Brown C.T."/>
            <person name="Hug L.A."/>
            <person name="Sharon I."/>
            <person name="Castelle C.J."/>
            <person name="Probst A.J."/>
            <person name="Thomas B.C."/>
            <person name="Singh A."/>
            <person name="Wilkins M.J."/>
            <person name="Karaoz U."/>
            <person name="Brodie E.L."/>
            <person name="Williams K.H."/>
            <person name="Hubbard S.S."/>
            <person name="Banfield J.F."/>
        </authorList>
    </citation>
    <scope>NUCLEOTIDE SEQUENCE [LARGE SCALE GENOMIC DNA]</scope>
</reference>
<evidence type="ECO:0000313" key="18">
    <source>
        <dbReference type="EMBL" id="OGN05813.1"/>
    </source>
</evidence>
<keyword evidence="12 14" id="KW-0961">Cell wall biogenesis/degradation</keyword>
<comment type="similarity">
    <text evidence="14">Belongs to the MurCDEF family.</text>
</comment>
<comment type="function">
    <text evidence="14">Cell wall formation.</text>
</comment>
<evidence type="ECO:0000256" key="8">
    <source>
        <dbReference type="ARBA" id="ARBA00022840"/>
    </source>
</evidence>
<dbReference type="UniPathway" id="UPA00219"/>
<evidence type="ECO:0000259" key="15">
    <source>
        <dbReference type="Pfam" id="PF01225"/>
    </source>
</evidence>
<dbReference type="InterPro" id="IPR036615">
    <property type="entry name" value="Mur_ligase_C_dom_sf"/>
</dbReference>
<evidence type="ECO:0000256" key="4">
    <source>
        <dbReference type="ARBA" id="ARBA00022490"/>
    </source>
</evidence>
<evidence type="ECO:0000256" key="1">
    <source>
        <dbReference type="ARBA" id="ARBA00004496"/>
    </source>
</evidence>
<evidence type="ECO:0000256" key="13">
    <source>
        <dbReference type="ARBA" id="ARBA00047833"/>
    </source>
</evidence>
<dbReference type="GO" id="GO:0008763">
    <property type="term" value="F:UDP-N-acetylmuramate-L-alanine ligase activity"/>
    <property type="evidence" value="ECO:0007669"/>
    <property type="project" value="UniProtKB-UniRule"/>
</dbReference>
<gene>
    <name evidence="14" type="primary">murC</name>
    <name evidence="18" type="ORF">A2831_02360</name>
</gene>
<evidence type="ECO:0000256" key="10">
    <source>
        <dbReference type="ARBA" id="ARBA00022984"/>
    </source>
</evidence>
<dbReference type="PANTHER" id="PTHR43445:SF3">
    <property type="entry name" value="UDP-N-ACETYLMURAMATE--L-ALANINE LIGASE"/>
    <property type="match status" value="1"/>
</dbReference>
<dbReference type="SUPFAM" id="SSF51984">
    <property type="entry name" value="MurCD N-terminal domain"/>
    <property type="match status" value="1"/>
</dbReference>
<keyword evidence="6 14" id="KW-0132">Cell division</keyword>
<comment type="pathway">
    <text evidence="2 14">Cell wall biogenesis; peptidoglycan biosynthesis.</text>
</comment>
<dbReference type="InterPro" id="IPR013221">
    <property type="entry name" value="Mur_ligase_cen"/>
</dbReference>
<evidence type="ECO:0000256" key="12">
    <source>
        <dbReference type="ARBA" id="ARBA00023316"/>
    </source>
</evidence>
<dbReference type="EC" id="6.3.2.8" evidence="3 14"/>
<dbReference type="GO" id="GO:0009252">
    <property type="term" value="P:peptidoglycan biosynthetic process"/>
    <property type="evidence" value="ECO:0007669"/>
    <property type="project" value="UniProtKB-UniRule"/>
</dbReference>
<dbReference type="InterPro" id="IPR005758">
    <property type="entry name" value="UDP-N-AcMur_Ala_ligase_MurC"/>
</dbReference>
<feature type="binding site" evidence="14">
    <location>
        <begin position="120"/>
        <end position="126"/>
    </location>
    <ligand>
        <name>ATP</name>
        <dbReference type="ChEBI" id="CHEBI:30616"/>
    </ligand>
</feature>
<evidence type="ECO:0000259" key="17">
    <source>
        <dbReference type="Pfam" id="PF08245"/>
    </source>
</evidence>
<protein>
    <recommendedName>
        <fullName evidence="3 14">UDP-N-acetylmuramate--L-alanine ligase</fullName>
        <ecNumber evidence="3 14">6.3.2.8</ecNumber>
    </recommendedName>
    <alternativeName>
        <fullName evidence="14">UDP-N-acetylmuramoyl-L-alanine synthetase</fullName>
    </alternativeName>
</protein>
<dbReference type="GO" id="GO:0004326">
    <property type="term" value="F:tetrahydrofolylpolyglutamate synthase activity"/>
    <property type="evidence" value="ECO:0007669"/>
    <property type="project" value="InterPro"/>
</dbReference>
<evidence type="ECO:0000256" key="5">
    <source>
        <dbReference type="ARBA" id="ARBA00022598"/>
    </source>
</evidence>
<dbReference type="Pfam" id="PF08245">
    <property type="entry name" value="Mur_ligase_M"/>
    <property type="match status" value="1"/>
</dbReference>
<evidence type="ECO:0000256" key="9">
    <source>
        <dbReference type="ARBA" id="ARBA00022960"/>
    </source>
</evidence>
<evidence type="ECO:0000256" key="3">
    <source>
        <dbReference type="ARBA" id="ARBA00012211"/>
    </source>
</evidence>
<dbReference type="InterPro" id="IPR000713">
    <property type="entry name" value="Mur_ligase_N"/>
</dbReference>
<dbReference type="Gene3D" id="3.40.1190.10">
    <property type="entry name" value="Mur-like, catalytic domain"/>
    <property type="match status" value="1"/>
</dbReference>
<dbReference type="Gene3D" id="3.40.50.720">
    <property type="entry name" value="NAD(P)-binding Rossmann-like Domain"/>
    <property type="match status" value="1"/>
</dbReference>
<evidence type="ECO:0000256" key="11">
    <source>
        <dbReference type="ARBA" id="ARBA00023306"/>
    </source>
</evidence>
<evidence type="ECO:0000256" key="14">
    <source>
        <dbReference type="HAMAP-Rule" id="MF_00046"/>
    </source>
</evidence>
<keyword evidence="7 14" id="KW-0547">Nucleotide-binding</keyword>
<accession>A0A1F8EY68</accession>
<dbReference type="PROSITE" id="PS01011">
    <property type="entry name" value="FOLYLPOLYGLU_SYNT_1"/>
    <property type="match status" value="1"/>
</dbReference>
<dbReference type="Pfam" id="PF02875">
    <property type="entry name" value="Mur_ligase_C"/>
    <property type="match status" value="1"/>
</dbReference>
<dbReference type="SUPFAM" id="SSF53623">
    <property type="entry name" value="MurD-like peptide ligases, catalytic domain"/>
    <property type="match status" value="1"/>
</dbReference>
<dbReference type="InterPro" id="IPR018109">
    <property type="entry name" value="Folylpolyglutamate_synth_CS"/>
</dbReference>
<keyword evidence="8 14" id="KW-0067">ATP-binding</keyword>
<dbReference type="GO" id="GO:0051301">
    <property type="term" value="P:cell division"/>
    <property type="evidence" value="ECO:0007669"/>
    <property type="project" value="UniProtKB-KW"/>
</dbReference>
<dbReference type="GO" id="GO:0071555">
    <property type="term" value="P:cell wall organization"/>
    <property type="evidence" value="ECO:0007669"/>
    <property type="project" value="UniProtKB-KW"/>
</dbReference>
<dbReference type="InterPro" id="IPR036565">
    <property type="entry name" value="Mur-like_cat_sf"/>
</dbReference>
<dbReference type="Proteomes" id="UP000177507">
    <property type="component" value="Unassembled WGS sequence"/>
</dbReference>
<keyword evidence="10 14" id="KW-0573">Peptidoglycan synthesis</keyword>
<dbReference type="GO" id="GO:0008360">
    <property type="term" value="P:regulation of cell shape"/>
    <property type="evidence" value="ECO:0007669"/>
    <property type="project" value="UniProtKB-KW"/>
</dbReference>
<evidence type="ECO:0000256" key="7">
    <source>
        <dbReference type="ARBA" id="ARBA00022741"/>
    </source>
</evidence>
<feature type="domain" description="Mur ligase N-terminal catalytic" evidence="15">
    <location>
        <begin position="14"/>
        <end position="111"/>
    </location>
</feature>
<dbReference type="EMBL" id="MGJI01000002">
    <property type="protein sequence ID" value="OGN05813.1"/>
    <property type="molecule type" value="Genomic_DNA"/>
</dbReference>
<dbReference type="HAMAP" id="MF_00046">
    <property type="entry name" value="MurC"/>
    <property type="match status" value="1"/>
</dbReference>
<dbReference type="GO" id="GO:0005737">
    <property type="term" value="C:cytoplasm"/>
    <property type="evidence" value="ECO:0007669"/>
    <property type="project" value="UniProtKB-SubCell"/>
</dbReference>
<proteinExistence type="inferred from homology"/>
<comment type="subcellular location">
    <subcellularLocation>
        <location evidence="1 14">Cytoplasm</location>
    </subcellularLocation>
</comment>
<dbReference type="GO" id="GO:0005524">
    <property type="term" value="F:ATP binding"/>
    <property type="evidence" value="ECO:0007669"/>
    <property type="project" value="UniProtKB-UniRule"/>
</dbReference>
<dbReference type="STRING" id="1802668.A2831_02360"/>
<dbReference type="InterPro" id="IPR004101">
    <property type="entry name" value="Mur_ligase_C"/>
</dbReference>
<keyword evidence="5 14" id="KW-0436">Ligase</keyword>
<name>A0A1F8EY68_9BACT</name>